<organism evidence="2 3">
    <name type="scientific">Streptomyces sanyensis</name>
    <dbReference type="NCBI Taxonomy" id="568869"/>
    <lineage>
        <taxon>Bacteria</taxon>
        <taxon>Bacillati</taxon>
        <taxon>Actinomycetota</taxon>
        <taxon>Actinomycetes</taxon>
        <taxon>Kitasatosporales</taxon>
        <taxon>Streptomycetaceae</taxon>
        <taxon>Streptomyces</taxon>
    </lineage>
</organism>
<dbReference type="EMBL" id="BAABJV010000005">
    <property type="protein sequence ID" value="GAA4775795.1"/>
    <property type="molecule type" value="Genomic_DNA"/>
</dbReference>
<accession>A0ABP9AA23</accession>
<comment type="caution">
    <text evidence="2">The sequence shown here is derived from an EMBL/GenBank/DDBJ whole genome shotgun (WGS) entry which is preliminary data.</text>
</comment>
<evidence type="ECO:0000313" key="3">
    <source>
        <dbReference type="Proteomes" id="UP001501147"/>
    </source>
</evidence>
<feature type="compositionally biased region" description="Basic and acidic residues" evidence="1">
    <location>
        <begin position="81"/>
        <end position="90"/>
    </location>
</feature>
<name>A0ABP9AA23_9ACTN</name>
<feature type="region of interest" description="Disordered" evidence="1">
    <location>
        <begin position="66"/>
        <end position="90"/>
    </location>
</feature>
<reference evidence="3" key="1">
    <citation type="journal article" date="2019" name="Int. J. Syst. Evol. Microbiol.">
        <title>The Global Catalogue of Microorganisms (GCM) 10K type strain sequencing project: providing services to taxonomists for standard genome sequencing and annotation.</title>
        <authorList>
            <consortium name="The Broad Institute Genomics Platform"/>
            <consortium name="The Broad Institute Genome Sequencing Center for Infectious Disease"/>
            <person name="Wu L."/>
            <person name="Ma J."/>
        </authorList>
    </citation>
    <scope>NUCLEOTIDE SEQUENCE [LARGE SCALE GENOMIC DNA]</scope>
    <source>
        <strain evidence="3">JCM 18324</strain>
    </source>
</reference>
<dbReference type="Proteomes" id="UP001501147">
    <property type="component" value="Unassembled WGS sequence"/>
</dbReference>
<keyword evidence="3" id="KW-1185">Reference proteome</keyword>
<gene>
    <name evidence="2" type="ORF">GCM10023329_25520</name>
</gene>
<sequence length="90" mass="9725">MASEVEAQGSYTSFRQSSREPREEATLFAGDASAVYEHHGLGSWLPRLNQGAGEVETVEGTDTHVCGWHGGKGRPVGSAADRGRLLLRER</sequence>
<evidence type="ECO:0000313" key="2">
    <source>
        <dbReference type="EMBL" id="GAA4775795.1"/>
    </source>
</evidence>
<feature type="region of interest" description="Disordered" evidence="1">
    <location>
        <begin position="1"/>
        <end position="24"/>
    </location>
</feature>
<proteinExistence type="predicted"/>
<protein>
    <submittedName>
        <fullName evidence="2">Uncharacterized protein</fullName>
    </submittedName>
</protein>
<evidence type="ECO:0000256" key="1">
    <source>
        <dbReference type="SAM" id="MobiDB-lite"/>
    </source>
</evidence>